<accession>A0A5P1REJ8</accession>
<dbReference type="PANTHER" id="PTHR30485">
    <property type="entry name" value="NI/FE-HYDROGENASE 1 B-TYPE CYTOCHROME SUBUNIT"/>
    <property type="match status" value="1"/>
</dbReference>
<keyword evidence="3 6" id="KW-0812">Transmembrane</keyword>
<evidence type="ECO:0000313" key="8">
    <source>
        <dbReference type="EMBL" id="QEQ97696.1"/>
    </source>
</evidence>
<gene>
    <name evidence="8" type="ORF">F0U83_13740</name>
</gene>
<dbReference type="OrthoDB" id="196472at2"/>
<dbReference type="Pfam" id="PF01292">
    <property type="entry name" value="Ni_hydr_CYTB"/>
    <property type="match status" value="1"/>
</dbReference>
<reference evidence="8 9" key="1">
    <citation type="journal article" date="2019" name="Biochem. Eng. J.">
        <title>Metabolic engineering of the marine bacteria Neptunomonas concharum for the production of acetoin and meso-2,3-butanediol from acetate.</title>
        <authorList>
            <person name="Li W."/>
            <person name="Pu N."/>
            <person name="Liu C.-X."/>
            <person name="Yuan Q.-P."/>
            <person name="Li Z.-J."/>
        </authorList>
    </citation>
    <scope>NUCLEOTIDE SEQUENCE [LARGE SCALE GENOMIC DNA]</scope>
    <source>
        <strain evidence="8 9">JCM17730</strain>
    </source>
</reference>
<evidence type="ECO:0000256" key="5">
    <source>
        <dbReference type="ARBA" id="ARBA00023136"/>
    </source>
</evidence>
<feature type="domain" description="Cytochrome b561 bacterial/Ni-hydrogenase" evidence="7">
    <location>
        <begin position="22"/>
        <end position="197"/>
    </location>
</feature>
<evidence type="ECO:0000259" key="7">
    <source>
        <dbReference type="Pfam" id="PF01292"/>
    </source>
</evidence>
<feature type="transmembrane region" description="Helical" evidence="6">
    <location>
        <begin position="54"/>
        <end position="75"/>
    </location>
</feature>
<evidence type="ECO:0000256" key="4">
    <source>
        <dbReference type="ARBA" id="ARBA00022989"/>
    </source>
</evidence>
<evidence type="ECO:0000313" key="9">
    <source>
        <dbReference type="Proteomes" id="UP000324760"/>
    </source>
</evidence>
<keyword evidence="4 6" id="KW-1133">Transmembrane helix</keyword>
<dbReference type="AlphaFoldDB" id="A0A5P1REJ8"/>
<organism evidence="8 9">
    <name type="scientific">Neptunomonas concharum</name>
    <dbReference type="NCBI Taxonomy" id="1031538"/>
    <lineage>
        <taxon>Bacteria</taxon>
        <taxon>Pseudomonadati</taxon>
        <taxon>Pseudomonadota</taxon>
        <taxon>Gammaproteobacteria</taxon>
        <taxon>Oceanospirillales</taxon>
        <taxon>Oceanospirillaceae</taxon>
        <taxon>Neptunomonas</taxon>
    </lineage>
</organism>
<feature type="transmembrane region" description="Helical" evidence="6">
    <location>
        <begin position="20"/>
        <end position="42"/>
    </location>
</feature>
<dbReference type="GO" id="GO:0020037">
    <property type="term" value="F:heme binding"/>
    <property type="evidence" value="ECO:0007669"/>
    <property type="project" value="TreeGrafter"/>
</dbReference>
<dbReference type="EMBL" id="CP043869">
    <property type="protein sequence ID" value="QEQ97696.1"/>
    <property type="molecule type" value="Genomic_DNA"/>
</dbReference>
<dbReference type="KEGG" id="ncu:F0U83_13740"/>
<keyword evidence="9" id="KW-1185">Reference proteome</keyword>
<dbReference type="GO" id="GO:0009055">
    <property type="term" value="F:electron transfer activity"/>
    <property type="evidence" value="ECO:0007669"/>
    <property type="project" value="InterPro"/>
</dbReference>
<protein>
    <submittedName>
        <fullName evidence="8">Cytochrome B</fullName>
    </submittedName>
</protein>
<dbReference type="GO" id="GO:0022904">
    <property type="term" value="P:respiratory electron transport chain"/>
    <property type="evidence" value="ECO:0007669"/>
    <property type="project" value="InterPro"/>
</dbReference>
<name>A0A5P1REJ8_9GAMM</name>
<evidence type="ECO:0000256" key="2">
    <source>
        <dbReference type="ARBA" id="ARBA00022475"/>
    </source>
</evidence>
<comment type="subcellular location">
    <subcellularLocation>
        <location evidence="1">Cell membrane</location>
        <topology evidence="1">Multi-pass membrane protein</topology>
    </subcellularLocation>
</comment>
<dbReference type="InterPro" id="IPR011577">
    <property type="entry name" value="Cyt_b561_bac/Ni-Hgenase"/>
</dbReference>
<evidence type="ECO:0000256" key="6">
    <source>
        <dbReference type="SAM" id="Phobius"/>
    </source>
</evidence>
<evidence type="ECO:0000256" key="3">
    <source>
        <dbReference type="ARBA" id="ARBA00022692"/>
    </source>
</evidence>
<feature type="transmembrane region" description="Helical" evidence="6">
    <location>
        <begin position="165"/>
        <end position="184"/>
    </location>
</feature>
<dbReference type="Proteomes" id="UP000324760">
    <property type="component" value="Chromosome"/>
</dbReference>
<keyword evidence="5 6" id="KW-0472">Membrane</keyword>
<dbReference type="SUPFAM" id="SSF81342">
    <property type="entry name" value="Transmembrane di-heme cytochromes"/>
    <property type="match status" value="1"/>
</dbReference>
<dbReference type="PANTHER" id="PTHR30485:SF2">
    <property type="entry name" value="BLL0597 PROTEIN"/>
    <property type="match status" value="1"/>
</dbReference>
<proteinExistence type="predicted"/>
<dbReference type="Gene3D" id="1.20.950.20">
    <property type="entry name" value="Transmembrane di-heme cytochromes, Chain C"/>
    <property type="match status" value="1"/>
</dbReference>
<evidence type="ECO:0000256" key="1">
    <source>
        <dbReference type="ARBA" id="ARBA00004651"/>
    </source>
</evidence>
<dbReference type="InterPro" id="IPR051542">
    <property type="entry name" value="Hydrogenase_cytochrome"/>
</dbReference>
<dbReference type="InterPro" id="IPR016174">
    <property type="entry name" value="Di-haem_cyt_TM"/>
</dbReference>
<dbReference type="GO" id="GO:0005886">
    <property type="term" value="C:plasma membrane"/>
    <property type="evidence" value="ECO:0007669"/>
    <property type="project" value="UniProtKB-SubCell"/>
</dbReference>
<feature type="transmembrane region" description="Helical" evidence="6">
    <location>
        <begin position="213"/>
        <end position="231"/>
    </location>
</feature>
<feature type="transmembrane region" description="Helical" evidence="6">
    <location>
        <begin position="113"/>
        <end position="135"/>
    </location>
</feature>
<keyword evidence="2" id="KW-1003">Cell membrane</keyword>
<sequence length="234" mass="26120">MDEWSLIMSDKPTNSALQAVTVWDISVRIFHWSLVAGIGFLWYSGEEGGNIMTWHMYVGYTMLGLILYRLLWGIYGSTYARFSYFIKSPGKTFNYAKDFLKGESPHYLSHNPLGGWMAIVLMSLVFIQAATGLFATDDIITEGPLFSLVDESTAYLLTEIHEINFNLLLLCAGLHIAAVLYHRFVKGEDLVKSMITGKKNVALTPSAGLKFSWYKMLLTAGLVGASIYGLVNMT</sequence>